<keyword evidence="3 6" id="KW-0548">Nucleotidyltransferase</keyword>
<dbReference type="GO" id="GO:0006171">
    <property type="term" value="P:cAMP biosynthetic process"/>
    <property type="evidence" value="ECO:0007669"/>
    <property type="project" value="InterPro"/>
</dbReference>
<dbReference type="PROSITE" id="PS51794">
    <property type="entry name" value="DAC"/>
    <property type="match status" value="1"/>
</dbReference>
<keyword evidence="6" id="KW-0472">Membrane</keyword>
<dbReference type="EC" id="2.7.7.85" evidence="6"/>
<evidence type="ECO:0000313" key="9">
    <source>
        <dbReference type="EMBL" id="BDD07935.1"/>
    </source>
</evidence>
<comment type="function">
    <text evidence="6">Catalyzes the condensation of 2 ATP molecules into cyclic di-AMP (c-di-AMP), a second messenger used to regulate differing processes in different bacteria.</text>
</comment>
<proteinExistence type="inferred from homology"/>
<feature type="transmembrane region" description="Helical" evidence="6">
    <location>
        <begin position="38"/>
        <end position="56"/>
    </location>
</feature>
<dbReference type="KEGG" id="fax:FUAX_03670"/>
<dbReference type="EMBL" id="AP025314">
    <property type="protein sequence ID" value="BDD07935.1"/>
    <property type="molecule type" value="Genomic_DNA"/>
</dbReference>
<dbReference type="InterPro" id="IPR034701">
    <property type="entry name" value="CdaA"/>
</dbReference>
<feature type="compositionally biased region" description="Basic and acidic residues" evidence="7">
    <location>
        <begin position="338"/>
        <end position="356"/>
    </location>
</feature>
<evidence type="ECO:0000256" key="1">
    <source>
        <dbReference type="ARBA" id="ARBA00000877"/>
    </source>
</evidence>
<dbReference type="PANTHER" id="PTHR34185:SF1">
    <property type="entry name" value="DIADENYLATE CYCLASE"/>
    <property type="match status" value="1"/>
</dbReference>
<dbReference type="HAMAP" id="MF_01499">
    <property type="entry name" value="DacA"/>
    <property type="match status" value="1"/>
</dbReference>
<reference evidence="9 10" key="1">
    <citation type="submission" date="2021-12" db="EMBL/GenBank/DDBJ databases">
        <title>Genome sequencing of bacteria with rrn-lacking chromosome and rrn-plasmid.</title>
        <authorList>
            <person name="Anda M."/>
            <person name="Iwasaki W."/>
        </authorList>
    </citation>
    <scope>NUCLEOTIDE SEQUENCE [LARGE SCALE GENOMIC DNA]</scope>
    <source>
        <strain evidence="9 10">DSM 100852</strain>
    </source>
</reference>
<keyword evidence="10" id="KW-1185">Reference proteome</keyword>
<evidence type="ECO:0000256" key="3">
    <source>
        <dbReference type="ARBA" id="ARBA00022695"/>
    </source>
</evidence>
<keyword evidence="6" id="KW-1133">Transmembrane helix</keyword>
<dbReference type="PANTHER" id="PTHR34185">
    <property type="entry name" value="DIADENYLATE CYCLASE"/>
    <property type="match status" value="1"/>
</dbReference>
<dbReference type="GO" id="GO:0004016">
    <property type="term" value="F:adenylate cyclase activity"/>
    <property type="evidence" value="ECO:0007669"/>
    <property type="project" value="UniProtKB-UniRule"/>
</dbReference>
<comment type="subunit">
    <text evidence="6">Probably a homodimer.</text>
</comment>
<dbReference type="GO" id="GO:0106408">
    <property type="term" value="F:diadenylate cyclase activity"/>
    <property type="evidence" value="ECO:0007669"/>
    <property type="project" value="UniProtKB-EC"/>
</dbReference>
<comment type="caution">
    <text evidence="6">Lacks conserved residue(s) required for the propagation of feature annotation.</text>
</comment>
<keyword evidence="6" id="KW-1003">Cell membrane</keyword>
<dbReference type="Pfam" id="PF02457">
    <property type="entry name" value="DAC"/>
    <property type="match status" value="1"/>
</dbReference>
<keyword evidence="2 6" id="KW-0808">Transferase</keyword>
<organism evidence="9 10">
    <name type="scientific">Fulvitalea axinellae</name>
    <dbReference type="NCBI Taxonomy" id="1182444"/>
    <lineage>
        <taxon>Bacteria</taxon>
        <taxon>Pseudomonadati</taxon>
        <taxon>Bacteroidota</taxon>
        <taxon>Cytophagia</taxon>
        <taxon>Cytophagales</taxon>
        <taxon>Persicobacteraceae</taxon>
        <taxon>Fulvitalea</taxon>
    </lineage>
</organism>
<dbReference type="InterPro" id="IPR045585">
    <property type="entry name" value="CdaA_N"/>
</dbReference>
<feature type="region of interest" description="Disordered" evidence="7">
    <location>
        <begin position="268"/>
        <end position="356"/>
    </location>
</feature>
<comment type="similarity">
    <text evidence="6">Belongs to the adenylate cyclase family. DacA/CdaA subfamily.</text>
</comment>
<feature type="transmembrane region" description="Helical" evidence="6">
    <location>
        <begin position="62"/>
        <end position="83"/>
    </location>
</feature>
<feature type="domain" description="DAC" evidence="8">
    <location>
        <begin position="84"/>
        <end position="251"/>
    </location>
</feature>
<sequence length="356" mass="38846">MLAAFNIGFLQVRFVDLIDITLVSFLLFQVYKLMRGSVAVKVFIGLLSLYLLYLVVKAAEMDLLASILGQFLGIGVIGIIILFQPEIRKFLLLLGRTTVFDKDNILKALIRRRSDSDGEWDVTPIIEAAKSMGNNMTGALIVLSKESNLEYYAQSGDYIEGIVSKRLLQAIFDKASPMHDGAVIIHRGKIIAARCVLPVSEKDNIPAQFGLRHRAAIGMTEVTPTLVLVVSEETGQMSVVVNGEIFHNLSAQEIRAKINLYLTGDEGKAGDKKVGKKAKQPAPAESPTTPETAGTAPIKESLEEIARQAIQEVVEPTPEESKPKVRSMLGEDVDAEEEKPVSSPKKEEGGKAEESA</sequence>
<comment type="catalytic activity">
    <reaction evidence="1 6">
        <text>2 ATP = 3',3'-c-di-AMP + 2 diphosphate</text>
        <dbReference type="Rhea" id="RHEA:35655"/>
        <dbReference type="ChEBI" id="CHEBI:30616"/>
        <dbReference type="ChEBI" id="CHEBI:33019"/>
        <dbReference type="ChEBI" id="CHEBI:71500"/>
        <dbReference type="EC" id="2.7.7.85"/>
    </reaction>
</comment>
<evidence type="ECO:0000256" key="6">
    <source>
        <dbReference type="HAMAP-Rule" id="MF_01499"/>
    </source>
</evidence>
<keyword evidence="4 6" id="KW-0547">Nucleotide-binding</keyword>
<dbReference type="AlphaFoldDB" id="A0AAU9D6Z1"/>
<feature type="compositionally biased region" description="Low complexity" evidence="7">
    <location>
        <begin position="280"/>
        <end position="297"/>
    </location>
</feature>
<dbReference type="InterPro" id="IPR003390">
    <property type="entry name" value="DNA_integrity_scan_DisA_N"/>
</dbReference>
<name>A0AAU9D6Z1_9BACT</name>
<keyword evidence="6" id="KW-0812">Transmembrane</keyword>
<dbReference type="Pfam" id="PF19293">
    <property type="entry name" value="CdaA_N"/>
    <property type="match status" value="1"/>
</dbReference>
<evidence type="ECO:0000256" key="5">
    <source>
        <dbReference type="ARBA" id="ARBA00022840"/>
    </source>
</evidence>
<keyword evidence="5 6" id="KW-0067">ATP-binding</keyword>
<dbReference type="RefSeq" id="WP_338393227.1">
    <property type="nucleotide sequence ID" value="NZ_AP025314.1"/>
</dbReference>
<accession>A0AAU9D6Z1</accession>
<dbReference type="Gene3D" id="3.40.1700.10">
    <property type="entry name" value="DNA integrity scanning protein, DisA, N-terminal domain"/>
    <property type="match status" value="1"/>
</dbReference>
<dbReference type="Proteomes" id="UP001348817">
    <property type="component" value="Chromosome"/>
</dbReference>
<evidence type="ECO:0000256" key="2">
    <source>
        <dbReference type="ARBA" id="ARBA00022679"/>
    </source>
</evidence>
<dbReference type="GO" id="GO:0005524">
    <property type="term" value="F:ATP binding"/>
    <property type="evidence" value="ECO:0007669"/>
    <property type="project" value="UniProtKB-UniRule"/>
</dbReference>
<evidence type="ECO:0000256" key="7">
    <source>
        <dbReference type="SAM" id="MobiDB-lite"/>
    </source>
</evidence>
<dbReference type="InterPro" id="IPR036888">
    <property type="entry name" value="DNA_integrity_DisA_N_sf"/>
</dbReference>
<dbReference type="InterPro" id="IPR050338">
    <property type="entry name" value="DisA"/>
</dbReference>
<evidence type="ECO:0000313" key="10">
    <source>
        <dbReference type="Proteomes" id="UP001348817"/>
    </source>
</evidence>
<gene>
    <name evidence="6" type="primary">dacA</name>
    <name evidence="9" type="ORF">FUAX_03670</name>
</gene>
<dbReference type="NCBIfam" id="TIGR00159">
    <property type="entry name" value="diadenylate cyclase CdaA"/>
    <property type="match status" value="1"/>
</dbReference>
<protein>
    <recommendedName>
        <fullName evidence="6">Diadenylate cyclase</fullName>
        <shortName evidence="6">DAC</shortName>
        <ecNumber evidence="6">2.7.7.85</ecNumber>
    </recommendedName>
    <alternativeName>
        <fullName evidence="6">Cyclic-di-AMP synthase</fullName>
        <shortName evidence="6">c-di-AMP synthase</shortName>
    </alternativeName>
</protein>
<dbReference type="SUPFAM" id="SSF143597">
    <property type="entry name" value="YojJ-like"/>
    <property type="match status" value="1"/>
</dbReference>
<evidence type="ECO:0000256" key="4">
    <source>
        <dbReference type="ARBA" id="ARBA00022741"/>
    </source>
</evidence>
<evidence type="ECO:0000259" key="8">
    <source>
        <dbReference type="PROSITE" id="PS51794"/>
    </source>
</evidence>